<sequence>MLTEYKLSSADFLRKGPAHVSNPSLCSLLCSSLFLPFPANHSPPSHFLPTASPRISPLLLVNLLPLARASPSIADTFRLPSFIELWMIIFTMSLETILDLKSILIGRAIGRRKRRNCLTGPRMRRLCLMMNVALENQMGG</sequence>
<proteinExistence type="predicted"/>
<name>A0ABD1HK61_SALDI</name>
<reference evidence="1 2" key="1">
    <citation type="submission" date="2024-06" db="EMBL/GenBank/DDBJ databases">
        <title>A chromosome level genome sequence of Diviner's sage (Salvia divinorum).</title>
        <authorList>
            <person name="Ford S.A."/>
            <person name="Ro D.-K."/>
            <person name="Ness R.W."/>
            <person name="Phillips M.A."/>
        </authorList>
    </citation>
    <scope>NUCLEOTIDE SEQUENCE [LARGE SCALE GENOMIC DNA]</scope>
    <source>
        <strain evidence="1">SAF-2024a</strain>
        <tissue evidence="1">Leaf</tissue>
    </source>
</reference>
<organism evidence="1 2">
    <name type="scientific">Salvia divinorum</name>
    <name type="common">Maria pastora</name>
    <name type="synonym">Diviner's sage</name>
    <dbReference type="NCBI Taxonomy" id="28513"/>
    <lineage>
        <taxon>Eukaryota</taxon>
        <taxon>Viridiplantae</taxon>
        <taxon>Streptophyta</taxon>
        <taxon>Embryophyta</taxon>
        <taxon>Tracheophyta</taxon>
        <taxon>Spermatophyta</taxon>
        <taxon>Magnoliopsida</taxon>
        <taxon>eudicotyledons</taxon>
        <taxon>Gunneridae</taxon>
        <taxon>Pentapetalae</taxon>
        <taxon>asterids</taxon>
        <taxon>lamiids</taxon>
        <taxon>Lamiales</taxon>
        <taxon>Lamiaceae</taxon>
        <taxon>Nepetoideae</taxon>
        <taxon>Mentheae</taxon>
        <taxon>Salviinae</taxon>
        <taxon>Salvia</taxon>
        <taxon>Salvia subgen. Calosphace</taxon>
    </lineage>
</organism>
<dbReference type="EMBL" id="JBEAFC010000005">
    <property type="protein sequence ID" value="KAL1556846.1"/>
    <property type="molecule type" value="Genomic_DNA"/>
</dbReference>
<evidence type="ECO:0000313" key="2">
    <source>
        <dbReference type="Proteomes" id="UP001567538"/>
    </source>
</evidence>
<gene>
    <name evidence="1" type="ORF">AAHA92_12413</name>
</gene>
<comment type="caution">
    <text evidence="1">The sequence shown here is derived from an EMBL/GenBank/DDBJ whole genome shotgun (WGS) entry which is preliminary data.</text>
</comment>
<dbReference type="Proteomes" id="UP001567538">
    <property type="component" value="Unassembled WGS sequence"/>
</dbReference>
<dbReference type="AlphaFoldDB" id="A0ABD1HK61"/>
<evidence type="ECO:0000313" key="1">
    <source>
        <dbReference type="EMBL" id="KAL1556846.1"/>
    </source>
</evidence>
<protein>
    <submittedName>
        <fullName evidence="1">Uncharacterized protein</fullName>
    </submittedName>
</protein>
<keyword evidence="2" id="KW-1185">Reference proteome</keyword>
<accession>A0ABD1HK61</accession>